<dbReference type="RefSeq" id="WP_225129194.1">
    <property type="nucleotide sequence ID" value="NZ_JBGBYD010000002.1"/>
</dbReference>
<proteinExistence type="predicted"/>
<dbReference type="SMART" id="SM00857">
    <property type="entry name" value="Resolvase"/>
    <property type="match status" value="1"/>
</dbReference>
<evidence type="ECO:0000259" key="1">
    <source>
        <dbReference type="PROSITE" id="PS51736"/>
    </source>
</evidence>
<gene>
    <name evidence="2" type="ORF">ABH992_004592</name>
</gene>
<dbReference type="PANTHER" id="PTHR30461">
    <property type="entry name" value="DNA-INVERTASE FROM LAMBDOID PROPHAGE"/>
    <property type="match status" value="1"/>
</dbReference>
<accession>A0ABV4GMT2</accession>
<evidence type="ECO:0000313" key="3">
    <source>
        <dbReference type="Proteomes" id="UP001565474"/>
    </source>
</evidence>
<dbReference type="InterPro" id="IPR036162">
    <property type="entry name" value="Resolvase-like_N_sf"/>
</dbReference>
<dbReference type="CDD" id="cd00338">
    <property type="entry name" value="Ser_Recombinase"/>
    <property type="match status" value="1"/>
</dbReference>
<dbReference type="Pfam" id="PF00239">
    <property type="entry name" value="Resolvase"/>
    <property type="match status" value="1"/>
</dbReference>
<dbReference type="EMBL" id="JBGBZN010000002">
    <property type="protein sequence ID" value="MEY9472193.1"/>
    <property type="molecule type" value="Genomic_DNA"/>
</dbReference>
<evidence type="ECO:0000313" key="2">
    <source>
        <dbReference type="EMBL" id="MEY9472193.1"/>
    </source>
</evidence>
<reference evidence="2 3" key="1">
    <citation type="submission" date="2024-07" db="EMBL/GenBank/DDBJ databases">
        <title>Genomic Encyclopedia of Type Strains, Phase V (KMG-V): Genome sequencing to study the core and pangenomes of soil and plant-associated prokaryotes.</title>
        <authorList>
            <person name="Whitman W."/>
        </authorList>
    </citation>
    <scope>NUCLEOTIDE SEQUENCE [LARGE SCALE GENOMIC DNA]</scope>
    <source>
        <strain evidence="2 3">USDA 222</strain>
    </source>
</reference>
<dbReference type="PANTHER" id="PTHR30461:SF23">
    <property type="entry name" value="DNA RECOMBINASE-RELATED"/>
    <property type="match status" value="1"/>
</dbReference>
<keyword evidence="3" id="KW-1185">Reference proteome</keyword>
<dbReference type="Gene3D" id="3.40.50.1390">
    <property type="entry name" value="Resolvase, N-terminal catalytic domain"/>
    <property type="match status" value="1"/>
</dbReference>
<protein>
    <submittedName>
        <fullName evidence="2">DNA invertase Pin-like site-specific DNA recombinase</fullName>
    </submittedName>
</protein>
<name>A0ABV4GMT2_9BRAD</name>
<feature type="domain" description="Resolvase/invertase-type recombinase catalytic" evidence="1">
    <location>
        <begin position="1"/>
        <end position="95"/>
    </location>
</feature>
<dbReference type="InterPro" id="IPR050639">
    <property type="entry name" value="SSR_resolvase"/>
</dbReference>
<sequence length="95" mass="10187">MADLARQLGWSEVAVIDDELGRSGGGTARPGFEKLLAAICEGQVGAVVSSEASRLARNGRDWHTLLEFYGLVGTLIVDEDGVDDPRHPNDRLLLA</sequence>
<dbReference type="Proteomes" id="UP001565474">
    <property type="component" value="Unassembled WGS sequence"/>
</dbReference>
<organism evidence="2 3">
    <name type="scientific">Bradyrhizobium yuanmingense</name>
    <dbReference type="NCBI Taxonomy" id="108015"/>
    <lineage>
        <taxon>Bacteria</taxon>
        <taxon>Pseudomonadati</taxon>
        <taxon>Pseudomonadota</taxon>
        <taxon>Alphaproteobacteria</taxon>
        <taxon>Hyphomicrobiales</taxon>
        <taxon>Nitrobacteraceae</taxon>
        <taxon>Bradyrhizobium</taxon>
    </lineage>
</organism>
<dbReference type="PROSITE" id="PS51736">
    <property type="entry name" value="RECOMBINASES_3"/>
    <property type="match status" value="1"/>
</dbReference>
<dbReference type="InterPro" id="IPR006119">
    <property type="entry name" value="Resolv_N"/>
</dbReference>
<dbReference type="SUPFAM" id="SSF53041">
    <property type="entry name" value="Resolvase-like"/>
    <property type="match status" value="1"/>
</dbReference>
<comment type="caution">
    <text evidence="2">The sequence shown here is derived from an EMBL/GenBank/DDBJ whole genome shotgun (WGS) entry which is preliminary data.</text>
</comment>